<feature type="domain" description="Unconventional myosin-XVIIIa SH3" evidence="2">
    <location>
        <begin position="283"/>
        <end position="338"/>
    </location>
</feature>
<evidence type="ECO:0000256" key="1">
    <source>
        <dbReference type="SAM" id="MobiDB-lite"/>
    </source>
</evidence>
<dbReference type="EMBL" id="JASPKY010000225">
    <property type="protein sequence ID" value="KAK9718768.1"/>
    <property type="molecule type" value="Genomic_DNA"/>
</dbReference>
<accession>A0AAW1KH18</accession>
<feature type="compositionally biased region" description="Polar residues" evidence="1">
    <location>
        <begin position="67"/>
        <end position="80"/>
    </location>
</feature>
<organism evidence="3 4">
    <name type="scientific">Popillia japonica</name>
    <name type="common">Japanese beetle</name>
    <dbReference type="NCBI Taxonomy" id="7064"/>
    <lineage>
        <taxon>Eukaryota</taxon>
        <taxon>Metazoa</taxon>
        <taxon>Ecdysozoa</taxon>
        <taxon>Arthropoda</taxon>
        <taxon>Hexapoda</taxon>
        <taxon>Insecta</taxon>
        <taxon>Pterygota</taxon>
        <taxon>Neoptera</taxon>
        <taxon>Endopterygota</taxon>
        <taxon>Coleoptera</taxon>
        <taxon>Polyphaga</taxon>
        <taxon>Scarabaeiformia</taxon>
        <taxon>Scarabaeidae</taxon>
        <taxon>Rutelinae</taxon>
        <taxon>Popillia</taxon>
    </lineage>
</organism>
<protein>
    <recommendedName>
        <fullName evidence="2">Unconventional myosin-XVIIIa SH3 domain-containing protein</fullName>
    </recommendedName>
</protein>
<dbReference type="InterPro" id="IPR057772">
    <property type="entry name" value="SH3_Myo18a"/>
</dbReference>
<evidence type="ECO:0000313" key="4">
    <source>
        <dbReference type="Proteomes" id="UP001458880"/>
    </source>
</evidence>
<feature type="region of interest" description="Disordered" evidence="1">
    <location>
        <begin position="428"/>
        <end position="447"/>
    </location>
</feature>
<proteinExistence type="predicted"/>
<feature type="compositionally biased region" description="Basic and acidic residues" evidence="1">
    <location>
        <begin position="54"/>
        <end position="65"/>
    </location>
</feature>
<sequence>MSSLNDLTRTTSCSSFFASKNTDDFLKNFLKNMSILKAGLLKEIHPPKPTKRPSKIETTQEKDDLASISSDNTTSTIGNRLYQKTTRSSLARNFEGSNDVSFEKSLRSSKRMSPSLSARIGCPKENPMLKPKVPNPKKERRKNLKRMINDGFLEKLKSRSELRLDFVKEKPRIFAVLNAKPPIFEKPKSERKTANLLNGSRNSFTSKSNKCRPNLTSCDNRNQKISKNLKLKPSAKNLAGISFDEAFERSLFRKCNSTNLNDSHFKPLNSFLSKRLINAEAKTDEQITKEKQWLDTQKVWLMHRGGFALARKISGPEVEPGKVRIQLEQTGDHLNVDEDDIETRMTQGAGAGKSNDVSGQAPESRMMQVHPSLPPSLEAEVACVAKGLRSRGRPHWGPAWPRGYALGADHLVRAERCALGAPLTCPVSEGSTSLWGPTSLPGRGTAL</sequence>
<evidence type="ECO:0000313" key="3">
    <source>
        <dbReference type="EMBL" id="KAK9718768.1"/>
    </source>
</evidence>
<feature type="region of interest" description="Disordered" evidence="1">
    <location>
        <begin position="101"/>
        <end position="140"/>
    </location>
</feature>
<name>A0AAW1KH18_POPJA</name>
<reference evidence="3 4" key="1">
    <citation type="journal article" date="2024" name="BMC Genomics">
        <title>De novo assembly and annotation of Popillia japonica's genome with initial clues to its potential as an invasive pest.</title>
        <authorList>
            <person name="Cucini C."/>
            <person name="Boschi S."/>
            <person name="Funari R."/>
            <person name="Cardaioli E."/>
            <person name="Iannotti N."/>
            <person name="Marturano G."/>
            <person name="Paoli F."/>
            <person name="Bruttini M."/>
            <person name="Carapelli A."/>
            <person name="Frati F."/>
            <person name="Nardi F."/>
        </authorList>
    </citation>
    <scope>NUCLEOTIDE SEQUENCE [LARGE SCALE GENOMIC DNA]</scope>
    <source>
        <strain evidence="3">DMR45628</strain>
    </source>
</reference>
<dbReference type="AlphaFoldDB" id="A0AAW1KH18"/>
<comment type="caution">
    <text evidence="3">The sequence shown here is derived from an EMBL/GenBank/DDBJ whole genome shotgun (WGS) entry which is preliminary data.</text>
</comment>
<feature type="region of interest" description="Disordered" evidence="1">
    <location>
        <begin position="44"/>
        <end position="80"/>
    </location>
</feature>
<gene>
    <name evidence="3" type="ORF">QE152_g23026</name>
</gene>
<dbReference type="Proteomes" id="UP001458880">
    <property type="component" value="Unassembled WGS sequence"/>
</dbReference>
<keyword evidence="4" id="KW-1185">Reference proteome</keyword>
<dbReference type="Pfam" id="PF24556">
    <property type="entry name" value="SH3_Myosin-XVIIIa"/>
    <property type="match status" value="1"/>
</dbReference>
<evidence type="ECO:0000259" key="2">
    <source>
        <dbReference type="Pfam" id="PF24556"/>
    </source>
</evidence>